<dbReference type="PANTHER" id="PTHR11941">
    <property type="entry name" value="ENOYL-COA HYDRATASE-RELATED"/>
    <property type="match status" value="1"/>
</dbReference>
<accession>A0A158HKC9</accession>
<keyword evidence="4" id="KW-1185">Reference proteome</keyword>
<dbReference type="InterPro" id="IPR018376">
    <property type="entry name" value="Enoyl-CoA_hyd/isom_CS"/>
</dbReference>
<reference evidence="4" key="1">
    <citation type="submission" date="2016-01" db="EMBL/GenBank/DDBJ databases">
        <authorList>
            <person name="Peeters C."/>
        </authorList>
    </citation>
    <scope>NUCLEOTIDE SEQUENCE [LARGE SCALE GENOMIC DNA]</scope>
</reference>
<dbReference type="GO" id="GO:0003824">
    <property type="term" value="F:catalytic activity"/>
    <property type="evidence" value="ECO:0007669"/>
    <property type="project" value="InterPro"/>
</dbReference>
<dbReference type="InterPro" id="IPR029045">
    <property type="entry name" value="ClpP/crotonase-like_dom_sf"/>
</dbReference>
<protein>
    <submittedName>
        <fullName evidence="3">Enoyl-CoA hydratase</fullName>
    </submittedName>
</protein>
<dbReference type="Pfam" id="PF00378">
    <property type="entry name" value="ECH_1"/>
    <property type="match status" value="1"/>
</dbReference>
<dbReference type="InterPro" id="IPR001753">
    <property type="entry name" value="Enoyl-CoA_hydra/iso"/>
</dbReference>
<gene>
    <name evidence="3" type="ORF">AWB70_03418</name>
</gene>
<evidence type="ECO:0000256" key="1">
    <source>
        <dbReference type="ARBA" id="ARBA00005254"/>
    </source>
</evidence>
<comment type="similarity">
    <text evidence="1 2">Belongs to the enoyl-CoA hydratase/isomerase family.</text>
</comment>
<dbReference type="RefSeq" id="WP_053570555.1">
    <property type="nucleotide sequence ID" value="NZ_FCNY02000008.1"/>
</dbReference>
<dbReference type="CDD" id="cd06558">
    <property type="entry name" value="crotonase-like"/>
    <property type="match status" value="1"/>
</dbReference>
<evidence type="ECO:0000256" key="2">
    <source>
        <dbReference type="RuleBase" id="RU003707"/>
    </source>
</evidence>
<dbReference type="GO" id="GO:0006635">
    <property type="term" value="P:fatty acid beta-oxidation"/>
    <property type="evidence" value="ECO:0007669"/>
    <property type="project" value="TreeGrafter"/>
</dbReference>
<sequence length="266" mass="28860">MNADKVLYERRGHIALVTLDEPQRRNALSREIVRGVSAALRRALDENARAVVIAANGPAFCAGANIDDLRDGWMEGPAPDEDPAVMFRRMAEFERPVIAAVHGPALGGGMELTLACDLVVACEAAWFSMPELGHGVIPNTALALLPRVVGMRRALDLILTRRRVSAGEALDIGLVNRMVPAHDVLDSALALAGQVVEAVPPGALKAAKRNVRAHAAIDWQRVVASPRDVPKTEWQEGLDAFTQKRAPDYERFWRDDSTALQGIEGD</sequence>
<evidence type="ECO:0000313" key="3">
    <source>
        <dbReference type="EMBL" id="SAL44577.1"/>
    </source>
</evidence>
<dbReference type="Gene3D" id="3.90.226.10">
    <property type="entry name" value="2-enoyl-CoA Hydratase, Chain A, domain 1"/>
    <property type="match status" value="1"/>
</dbReference>
<dbReference type="Proteomes" id="UP000054740">
    <property type="component" value="Unassembled WGS sequence"/>
</dbReference>
<dbReference type="EMBL" id="FCNY02000008">
    <property type="protein sequence ID" value="SAL44577.1"/>
    <property type="molecule type" value="Genomic_DNA"/>
</dbReference>
<dbReference type="PROSITE" id="PS00166">
    <property type="entry name" value="ENOYL_COA_HYDRATASE"/>
    <property type="match status" value="1"/>
</dbReference>
<proteinExistence type="inferred from homology"/>
<dbReference type="PANTHER" id="PTHR11941:SF54">
    <property type="entry name" value="ENOYL-COA HYDRATASE, MITOCHONDRIAL"/>
    <property type="match status" value="1"/>
</dbReference>
<dbReference type="AlphaFoldDB" id="A0A158HKC9"/>
<dbReference type="SUPFAM" id="SSF52096">
    <property type="entry name" value="ClpP/crotonase"/>
    <property type="match status" value="1"/>
</dbReference>
<name>A0A158HKC9_CABCO</name>
<evidence type="ECO:0000313" key="4">
    <source>
        <dbReference type="Proteomes" id="UP000054740"/>
    </source>
</evidence>
<organism evidence="3 4">
    <name type="scientific">Caballeronia cordobensis</name>
    <name type="common">Burkholderia cordobensis</name>
    <dbReference type="NCBI Taxonomy" id="1353886"/>
    <lineage>
        <taxon>Bacteria</taxon>
        <taxon>Pseudomonadati</taxon>
        <taxon>Pseudomonadota</taxon>
        <taxon>Betaproteobacteria</taxon>
        <taxon>Burkholderiales</taxon>
        <taxon>Burkholderiaceae</taxon>
        <taxon>Caballeronia</taxon>
    </lineage>
</organism>